<dbReference type="GeneTree" id="ENSGT00440000037417"/>
<evidence type="ECO:0000313" key="2">
    <source>
        <dbReference type="Proteomes" id="UP000694620"/>
    </source>
</evidence>
<dbReference type="AlphaFoldDB" id="A0A8C4SDI1"/>
<organism evidence="1 2">
    <name type="scientific">Erpetoichthys calabaricus</name>
    <name type="common">Rope fish</name>
    <name type="synonym">Calamoichthys calabaricus</name>
    <dbReference type="NCBI Taxonomy" id="27687"/>
    <lineage>
        <taxon>Eukaryota</taxon>
        <taxon>Metazoa</taxon>
        <taxon>Chordata</taxon>
        <taxon>Craniata</taxon>
        <taxon>Vertebrata</taxon>
        <taxon>Euteleostomi</taxon>
        <taxon>Actinopterygii</taxon>
        <taxon>Polypteriformes</taxon>
        <taxon>Polypteridae</taxon>
        <taxon>Erpetoichthys</taxon>
    </lineage>
</organism>
<proteinExistence type="predicted"/>
<name>A0A8C4SDI1_ERPCA</name>
<dbReference type="InterPro" id="IPR052466">
    <property type="entry name" value="DNA_MethProtect_Complex"/>
</dbReference>
<sequence>TNFQLYLPPMRKIDNILNEHKRKVLRRISLSPSLQEALHSFPQLSMDPVDSTTVKVRLGGEPYNRKTLNKLRKNVHKPQDFKLGVENCKLYSLYHGLHHYKYHTFLRCKKETDCIEQQAEDPGQEEVVQQCMANHRWLETLFESFSELLTHTSQACA</sequence>
<protein>
    <submittedName>
        <fullName evidence="1">Proline-rich protein 12-like</fullName>
    </submittedName>
</protein>
<reference evidence="1" key="1">
    <citation type="submission" date="2021-06" db="EMBL/GenBank/DDBJ databases">
        <authorList>
            <consortium name="Wellcome Sanger Institute Data Sharing"/>
        </authorList>
    </citation>
    <scope>NUCLEOTIDE SEQUENCE [LARGE SCALE GENOMIC DNA]</scope>
</reference>
<reference evidence="1" key="2">
    <citation type="submission" date="2025-08" db="UniProtKB">
        <authorList>
            <consortium name="Ensembl"/>
        </authorList>
    </citation>
    <scope>IDENTIFICATION</scope>
</reference>
<dbReference type="PANTHER" id="PTHR14709">
    <property type="entry name" value="GLUTAMINE AND SERINE-RICH PROTEIN 1-RELATED"/>
    <property type="match status" value="1"/>
</dbReference>
<dbReference type="Ensembl" id="ENSECRT00000015350.1">
    <property type="protein sequence ID" value="ENSECRP00000015083.1"/>
    <property type="gene ID" value="ENSECRG00000010057.1"/>
</dbReference>
<reference evidence="1" key="3">
    <citation type="submission" date="2025-09" db="UniProtKB">
        <authorList>
            <consortium name="Ensembl"/>
        </authorList>
    </citation>
    <scope>IDENTIFICATION</scope>
</reference>
<accession>A0A8C4SDI1</accession>
<dbReference type="Proteomes" id="UP000694620">
    <property type="component" value="Chromosome 11"/>
</dbReference>
<evidence type="ECO:0000313" key="1">
    <source>
        <dbReference type="Ensembl" id="ENSECRP00000015083.1"/>
    </source>
</evidence>
<keyword evidence="2" id="KW-1185">Reference proteome</keyword>
<dbReference type="PANTHER" id="PTHR14709:SF1">
    <property type="entry name" value="PROLINE-RICH PROTEIN 12"/>
    <property type="match status" value="1"/>
</dbReference>